<accession>A0ACC2WG69</accession>
<evidence type="ECO:0000313" key="1">
    <source>
        <dbReference type="EMBL" id="KAJ9110458.1"/>
    </source>
</evidence>
<gene>
    <name evidence="1" type="ORF">QFC19_001584</name>
</gene>
<proteinExistence type="predicted"/>
<organism evidence="1 2">
    <name type="scientific">Naganishia cerealis</name>
    <dbReference type="NCBI Taxonomy" id="610337"/>
    <lineage>
        <taxon>Eukaryota</taxon>
        <taxon>Fungi</taxon>
        <taxon>Dikarya</taxon>
        <taxon>Basidiomycota</taxon>
        <taxon>Agaricomycotina</taxon>
        <taxon>Tremellomycetes</taxon>
        <taxon>Filobasidiales</taxon>
        <taxon>Filobasidiaceae</taxon>
        <taxon>Naganishia</taxon>
    </lineage>
</organism>
<dbReference type="Proteomes" id="UP001241377">
    <property type="component" value="Unassembled WGS sequence"/>
</dbReference>
<sequence>MPGLAYDDSGILAAYFGLTFLTFILFPTTFLFLRKAIVNDEASLAARKECACQECRQKVKQIRKAEAKSIFGIQFLFLAIGWSMFAALCYVIYNAPKISGLSTYDPFEILGISSSSDDAFIKKHFKRISLKFHPDKIKLAPNQTKEDADAHFVELTKAYKALTDETIRENLAKYGNPDGVQQREETIAIPKWIVEGNNGILVLAAYGLGLGGVLPWLVGRWWFSQRGLTKDGALSSSAEIFFHDLTEDINLSGLIGLLASAVEVREVLSKKAGKSKKEKRARANQTDELEKALIEKVNEVGLQEKELFSPVVSTGPARRANMLLWSHLLRYDDMAQEMLEERRQILLTIPTLIPSLLSISLAYHWLGTTQRIMDLYSRLVQAVPFGELPIAQLPGLSIKAAQEIAARDLALQSTGWQIRLLENDEETKSVAEVNDEAIRLAKEMPVLKVAEAEFKVEDEDAINPGSMVNFTYNVYLESNAPSSTVYEGENGEVFAHAPRWPAHRKPHWWVMIADPNANRVIVPPQRITDIPVYSASESDQDKAAVKPKTKTYKLQFQAPPMPGEMKVHAYFVSDSYLACSVDLPITLKVDAPVEVAEDDEDDISDPEEDTLAGQMAALKGQKVKRSAADRDDDDSSSDEDEDDEEEDGDASSDTDGEAPKRRQGAQVVDDSSDSDSD</sequence>
<dbReference type="EMBL" id="JASBWR010000012">
    <property type="protein sequence ID" value="KAJ9110458.1"/>
    <property type="molecule type" value="Genomic_DNA"/>
</dbReference>
<name>A0ACC2WG69_9TREE</name>
<evidence type="ECO:0000313" key="2">
    <source>
        <dbReference type="Proteomes" id="UP001241377"/>
    </source>
</evidence>
<protein>
    <submittedName>
        <fullName evidence="1">Uncharacterized protein</fullName>
    </submittedName>
</protein>
<reference evidence="1" key="1">
    <citation type="submission" date="2023-04" db="EMBL/GenBank/DDBJ databases">
        <title>Draft Genome sequencing of Naganishia species isolated from polar environments using Oxford Nanopore Technology.</title>
        <authorList>
            <person name="Leo P."/>
            <person name="Venkateswaran K."/>
        </authorList>
    </citation>
    <scope>NUCLEOTIDE SEQUENCE</scope>
    <source>
        <strain evidence="1">MNA-CCFEE 5261</strain>
    </source>
</reference>
<keyword evidence="2" id="KW-1185">Reference proteome</keyword>
<comment type="caution">
    <text evidence="1">The sequence shown here is derived from an EMBL/GenBank/DDBJ whole genome shotgun (WGS) entry which is preliminary data.</text>
</comment>